<evidence type="ECO:0000256" key="2">
    <source>
        <dbReference type="ARBA" id="ARBA00022475"/>
    </source>
</evidence>
<sequence>MDRFPIASIIIPACNEQFAIKRCLETLLKDARPGEFEIIVVCNGCNDDTSLVAQGFEPFGVTVMETATASKSKALRIGDGVATQFPRLYLDADIHFTTDAARTLVQFLSDNPLVLASSPRATVDTSASDFLVRAYYRVWTSLPYFNDDLLGSGLYSLSKKGRSLFQHFPDVIADDEFVRRTVAPSERQTCPASSFRLYAPRDVRTLVRVLTRVRLGLRELDHEFPKLAKTVGTSMKTTILTLMRRPKLWSQAPIYLALVCLAEWRAGRTWKQSRFIIWHRDETNRRA</sequence>
<comment type="caution">
    <text evidence="7">The sequence shown here is derived from an EMBL/GenBank/DDBJ whole genome shotgun (WGS) entry which is preliminary data.</text>
</comment>
<accession>A0A4V6S239</accession>
<proteinExistence type="predicted"/>
<evidence type="ECO:0000259" key="6">
    <source>
        <dbReference type="Pfam" id="PF00535"/>
    </source>
</evidence>
<gene>
    <name evidence="7" type="ORF">E4Z66_03000</name>
</gene>
<keyword evidence="2" id="KW-1003">Cell membrane</keyword>
<dbReference type="SUPFAM" id="SSF53448">
    <property type="entry name" value="Nucleotide-diphospho-sugar transferases"/>
    <property type="match status" value="1"/>
</dbReference>
<dbReference type="OrthoDB" id="9797391at2"/>
<dbReference type="PANTHER" id="PTHR43646">
    <property type="entry name" value="GLYCOSYLTRANSFERASE"/>
    <property type="match status" value="1"/>
</dbReference>
<keyword evidence="3" id="KW-0328">Glycosyltransferase</keyword>
<dbReference type="PANTHER" id="PTHR43646:SF2">
    <property type="entry name" value="GLYCOSYLTRANSFERASE 2-LIKE DOMAIN-CONTAINING PROTEIN"/>
    <property type="match status" value="1"/>
</dbReference>
<dbReference type="Pfam" id="PF00535">
    <property type="entry name" value="Glycos_transf_2"/>
    <property type="match status" value="1"/>
</dbReference>
<evidence type="ECO:0000256" key="1">
    <source>
        <dbReference type="ARBA" id="ARBA00004236"/>
    </source>
</evidence>
<reference evidence="7 8" key="1">
    <citation type="submission" date="2019-04" db="EMBL/GenBank/DDBJ databases">
        <title>Shimia ponticola sp. nov., isolated from seawater.</title>
        <authorList>
            <person name="Kim Y.-O."/>
            <person name="Yoon J.-H."/>
        </authorList>
    </citation>
    <scope>NUCLEOTIDE SEQUENCE [LARGE SCALE GENOMIC DNA]</scope>
    <source>
        <strain evidence="7 8">MYP11</strain>
    </source>
</reference>
<name>A0A4V6S239_9RHOB</name>
<keyword evidence="5" id="KW-0472">Membrane</keyword>
<dbReference type="InterPro" id="IPR001173">
    <property type="entry name" value="Glyco_trans_2-like"/>
</dbReference>
<evidence type="ECO:0000256" key="3">
    <source>
        <dbReference type="ARBA" id="ARBA00022676"/>
    </source>
</evidence>
<dbReference type="Proteomes" id="UP000306602">
    <property type="component" value="Unassembled WGS sequence"/>
</dbReference>
<protein>
    <submittedName>
        <fullName evidence="7">Glycosyltransferase</fullName>
    </submittedName>
</protein>
<dbReference type="EMBL" id="SRKY01000001">
    <property type="protein sequence ID" value="THH38553.1"/>
    <property type="molecule type" value="Genomic_DNA"/>
</dbReference>
<evidence type="ECO:0000313" key="7">
    <source>
        <dbReference type="EMBL" id="THH38553.1"/>
    </source>
</evidence>
<comment type="subcellular location">
    <subcellularLocation>
        <location evidence="1">Cell membrane</location>
    </subcellularLocation>
</comment>
<evidence type="ECO:0000256" key="5">
    <source>
        <dbReference type="ARBA" id="ARBA00023136"/>
    </source>
</evidence>
<evidence type="ECO:0000313" key="8">
    <source>
        <dbReference type="Proteomes" id="UP000306602"/>
    </source>
</evidence>
<dbReference type="Gene3D" id="3.90.550.10">
    <property type="entry name" value="Spore Coat Polysaccharide Biosynthesis Protein SpsA, Chain A"/>
    <property type="match status" value="1"/>
</dbReference>
<feature type="domain" description="Glycosyltransferase 2-like" evidence="6">
    <location>
        <begin position="8"/>
        <end position="124"/>
    </location>
</feature>
<evidence type="ECO:0000256" key="4">
    <source>
        <dbReference type="ARBA" id="ARBA00022679"/>
    </source>
</evidence>
<dbReference type="GO" id="GO:0005886">
    <property type="term" value="C:plasma membrane"/>
    <property type="evidence" value="ECO:0007669"/>
    <property type="project" value="UniProtKB-SubCell"/>
</dbReference>
<keyword evidence="8" id="KW-1185">Reference proteome</keyword>
<dbReference type="GO" id="GO:0016757">
    <property type="term" value="F:glycosyltransferase activity"/>
    <property type="evidence" value="ECO:0007669"/>
    <property type="project" value="UniProtKB-KW"/>
</dbReference>
<dbReference type="InterPro" id="IPR029044">
    <property type="entry name" value="Nucleotide-diphossugar_trans"/>
</dbReference>
<keyword evidence="4 7" id="KW-0808">Transferase</keyword>
<organism evidence="7 8">
    <name type="scientific">Aliishimia ponticola</name>
    <dbReference type="NCBI Taxonomy" id="2499833"/>
    <lineage>
        <taxon>Bacteria</taxon>
        <taxon>Pseudomonadati</taxon>
        <taxon>Pseudomonadota</taxon>
        <taxon>Alphaproteobacteria</taxon>
        <taxon>Rhodobacterales</taxon>
        <taxon>Paracoccaceae</taxon>
        <taxon>Aliishimia</taxon>
    </lineage>
</organism>
<dbReference type="AlphaFoldDB" id="A0A4V6S239"/>
<dbReference type="RefSeq" id="WP_136461446.1">
    <property type="nucleotide sequence ID" value="NZ_SRKY01000001.1"/>
</dbReference>